<protein>
    <recommendedName>
        <fullName evidence="2">PAS domain-containing protein</fullName>
    </recommendedName>
</protein>
<reference evidence="3" key="1">
    <citation type="journal article" date="2023" name="Mol. Biol. Evol.">
        <title>Third-Generation Sequencing Reveals the Adaptive Role of the Epigenome in Three Deep-Sea Polychaetes.</title>
        <authorList>
            <person name="Perez M."/>
            <person name="Aroh O."/>
            <person name="Sun Y."/>
            <person name="Lan Y."/>
            <person name="Juniper S.K."/>
            <person name="Young C.R."/>
            <person name="Angers B."/>
            <person name="Qian P.Y."/>
        </authorList>
    </citation>
    <scope>NUCLEOTIDE SEQUENCE</scope>
    <source>
        <strain evidence="3">P08H-3</strain>
    </source>
</reference>
<feature type="domain" description="PAS" evidence="2">
    <location>
        <begin position="23"/>
        <end position="78"/>
    </location>
</feature>
<dbReference type="InterPro" id="IPR035965">
    <property type="entry name" value="PAS-like_dom_sf"/>
</dbReference>
<gene>
    <name evidence="3" type="ORF">LSH36_1099g00006</name>
</gene>
<dbReference type="CDD" id="cd00130">
    <property type="entry name" value="PAS"/>
    <property type="match status" value="2"/>
</dbReference>
<dbReference type="InterPro" id="IPR000014">
    <property type="entry name" value="PAS"/>
</dbReference>
<dbReference type="SMART" id="SM00091">
    <property type="entry name" value="PAS"/>
    <property type="match status" value="2"/>
</dbReference>
<feature type="compositionally biased region" description="Polar residues" evidence="1">
    <location>
        <begin position="425"/>
        <end position="440"/>
    </location>
</feature>
<dbReference type="Pfam" id="PF00989">
    <property type="entry name" value="PAS"/>
    <property type="match status" value="1"/>
</dbReference>
<accession>A0AAD9IW93</accession>
<proteinExistence type="predicted"/>
<feature type="region of interest" description="Disordered" evidence="1">
    <location>
        <begin position="421"/>
        <end position="472"/>
    </location>
</feature>
<dbReference type="NCBIfam" id="TIGR00229">
    <property type="entry name" value="sensory_box"/>
    <property type="match status" value="1"/>
</dbReference>
<dbReference type="Proteomes" id="UP001208570">
    <property type="component" value="Unassembled WGS sequence"/>
</dbReference>
<dbReference type="InterPro" id="IPR013767">
    <property type="entry name" value="PAS_fold"/>
</dbReference>
<feature type="region of interest" description="Disordered" evidence="1">
    <location>
        <begin position="376"/>
        <end position="399"/>
    </location>
</feature>
<feature type="compositionally biased region" description="Basic and acidic residues" evidence="1">
    <location>
        <begin position="447"/>
        <end position="462"/>
    </location>
</feature>
<dbReference type="GO" id="GO:0006355">
    <property type="term" value="P:regulation of DNA-templated transcription"/>
    <property type="evidence" value="ECO:0007669"/>
    <property type="project" value="InterPro"/>
</dbReference>
<evidence type="ECO:0000313" key="4">
    <source>
        <dbReference type="Proteomes" id="UP001208570"/>
    </source>
</evidence>
<evidence type="ECO:0000256" key="1">
    <source>
        <dbReference type="SAM" id="MobiDB-lite"/>
    </source>
</evidence>
<dbReference type="EMBL" id="JAODUP010001099">
    <property type="protein sequence ID" value="KAK2141435.1"/>
    <property type="molecule type" value="Genomic_DNA"/>
</dbReference>
<evidence type="ECO:0000313" key="3">
    <source>
        <dbReference type="EMBL" id="KAK2141435.1"/>
    </source>
</evidence>
<dbReference type="PANTHER" id="PTHR23042">
    <property type="entry name" value="CIRCADIAN PROTEIN CLOCK/ARNT/BMAL/PAS"/>
    <property type="match status" value="1"/>
</dbReference>
<keyword evidence="4" id="KW-1185">Reference proteome</keyword>
<organism evidence="3 4">
    <name type="scientific">Paralvinella palmiformis</name>
    <dbReference type="NCBI Taxonomy" id="53620"/>
    <lineage>
        <taxon>Eukaryota</taxon>
        <taxon>Metazoa</taxon>
        <taxon>Spiralia</taxon>
        <taxon>Lophotrochozoa</taxon>
        <taxon>Annelida</taxon>
        <taxon>Polychaeta</taxon>
        <taxon>Sedentaria</taxon>
        <taxon>Canalipalpata</taxon>
        <taxon>Terebellida</taxon>
        <taxon>Terebelliformia</taxon>
        <taxon>Alvinellidae</taxon>
        <taxon>Paralvinella</taxon>
    </lineage>
</organism>
<dbReference type="Gene3D" id="3.30.450.20">
    <property type="entry name" value="PAS domain"/>
    <property type="match status" value="2"/>
</dbReference>
<dbReference type="InterPro" id="IPR050933">
    <property type="entry name" value="Circadian_TF"/>
</dbReference>
<evidence type="ECO:0000259" key="2">
    <source>
        <dbReference type="PROSITE" id="PS50112"/>
    </source>
</evidence>
<comment type="caution">
    <text evidence="3">The sequence shown here is derived from an EMBL/GenBank/DDBJ whole genome shotgun (WGS) entry which is preliminary data.</text>
</comment>
<dbReference type="AlphaFoldDB" id="A0AAD9IW93"/>
<dbReference type="PROSITE" id="PS50112">
    <property type="entry name" value="PAS"/>
    <property type="match status" value="2"/>
</dbReference>
<name>A0AAD9IW93_9ANNE</name>
<dbReference type="SUPFAM" id="SSF55785">
    <property type="entry name" value="PYP-like sensor domain (PAS domain)"/>
    <property type="match status" value="2"/>
</dbReference>
<feature type="domain" description="PAS" evidence="2">
    <location>
        <begin position="170"/>
        <end position="223"/>
    </location>
</feature>
<sequence length="472" mass="50948">MPVSIGTLSPVFLEVTGGTHPRRSVEGFLLVVNQNGQLIFTTDAFTSILGHSLVDVLGISIYRLIHPEDEDVMRQQFKGHQMEHENKGCSGQRSLYVRMAAKTNKPSIHYENIHIIGHLKVIPPPDPTNLGHPESELCLIGVGRVVSSEAIYEICPLPDSSAKQWITRHEMDGTITFSDQRGAWLTGFMPGESIGMPAYALVHPEDISSIVAVHNLSSMSETNGYSDNMKGTQKNEGIIPEVISECSGNVSVIVGNQKYEILLADGEAHVEPANKMGPGSGYGEPIFDPDVHRDSGKKGIPTVRPVFLGDGEENVIHKSIYDDINAYLGNDPTTVVAGVTCAGANSSRTSSLLDESSHRPGSDSALSNLHAMIENSCHSFGSPQPHPHLNPEINDPQQRNSEACHIDTGCNLSPTVGRKHAQAVHSGNYQQDHSSTSGSCIAQHDGAISDKPARPTAKERRMVQAAFHQSSA</sequence>